<dbReference type="AlphaFoldDB" id="A0A0B8P7I1"/>
<proteinExistence type="predicted"/>
<name>A0A0B8P7I1_9VIBR</name>
<keyword evidence="1" id="KW-0808">Transferase</keyword>
<organism evidence="1 2">
    <name type="scientific">Vibrio ishigakensis</name>
    <dbReference type="NCBI Taxonomy" id="1481914"/>
    <lineage>
        <taxon>Bacteria</taxon>
        <taxon>Pseudomonadati</taxon>
        <taxon>Pseudomonadota</taxon>
        <taxon>Gammaproteobacteria</taxon>
        <taxon>Vibrionales</taxon>
        <taxon>Vibrionaceae</taxon>
        <taxon>Vibrio</taxon>
    </lineage>
</organism>
<accession>A0A0B8P7I1</accession>
<evidence type="ECO:0000313" key="2">
    <source>
        <dbReference type="Proteomes" id="UP000031670"/>
    </source>
</evidence>
<evidence type="ECO:0000313" key="1">
    <source>
        <dbReference type="EMBL" id="GAM60502.1"/>
    </source>
</evidence>
<keyword evidence="1" id="KW-0418">Kinase</keyword>
<dbReference type="EMBL" id="BBSA01000001">
    <property type="protein sequence ID" value="GAM60502.1"/>
    <property type="molecule type" value="Genomic_DNA"/>
</dbReference>
<protein>
    <submittedName>
        <fullName evidence="1">2-dehydro-3-deoxygluconate kinase</fullName>
    </submittedName>
</protein>
<gene>
    <name evidence="1" type="ORF">JCM19232_835</name>
</gene>
<reference evidence="1 2" key="1">
    <citation type="submission" date="2015-01" db="EMBL/GenBank/DDBJ databases">
        <title>Vibrio sp. C5 JCM 19232 whole genome shotgun sequence.</title>
        <authorList>
            <person name="Sawabe T."/>
            <person name="Meirelles P."/>
            <person name="Feng G."/>
            <person name="Sayaka M."/>
            <person name="Hattori M."/>
            <person name="Ohkuma M."/>
        </authorList>
    </citation>
    <scope>NUCLEOTIDE SEQUENCE [LARGE SCALE GENOMIC DNA]</scope>
    <source>
        <strain evidence="1 2">JCM19232</strain>
    </source>
</reference>
<reference evidence="1 2" key="2">
    <citation type="submission" date="2015-01" db="EMBL/GenBank/DDBJ databases">
        <authorList>
            <consortium name="NBRP consortium"/>
            <person name="Sawabe T."/>
            <person name="Meirelles P."/>
            <person name="Feng G."/>
            <person name="Sayaka M."/>
            <person name="Hattori M."/>
            <person name="Ohkuma M."/>
        </authorList>
    </citation>
    <scope>NUCLEOTIDE SEQUENCE [LARGE SCALE GENOMIC DNA]</scope>
    <source>
        <strain evidence="1 2">JCM19232</strain>
    </source>
</reference>
<sequence length="39" mass="4329">MVELQQKGELLKQAFGGDTLNTALYLSRLTRTMASKLAM</sequence>
<dbReference type="GO" id="GO:0016301">
    <property type="term" value="F:kinase activity"/>
    <property type="evidence" value="ECO:0007669"/>
    <property type="project" value="UniProtKB-KW"/>
</dbReference>
<dbReference type="Proteomes" id="UP000031670">
    <property type="component" value="Unassembled WGS sequence"/>
</dbReference>
<comment type="caution">
    <text evidence="1">The sequence shown here is derived from an EMBL/GenBank/DDBJ whole genome shotgun (WGS) entry which is preliminary data.</text>
</comment>